<gene>
    <name evidence="2" type="ORF">HPP92_029158</name>
</gene>
<evidence type="ECO:0000313" key="3">
    <source>
        <dbReference type="Proteomes" id="UP000636800"/>
    </source>
</evidence>
<comment type="caution">
    <text evidence="2">The sequence shown here is derived from an EMBL/GenBank/DDBJ whole genome shotgun (WGS) entry which is preliminary data.</text>
</comment>
<organism evidence="2 3">
    <name type="scientific">Vanilla planifolia</name>
    <name type="common">Vanilla</name>
    <dbReference type="NCBI Taxonomy" id="51239"/>
    <lineage>
        <taxon>Eukaryota</taxon>
        <taxon>Viridiplantae</taxon>
        <taxon>Streptophyta</taxon>
        <taxon>Embryophyta</taxon>
        <taxon>Tracheophyta</taxon>
        <taxon>Spermatophyta</taxon>
        <taxon>Magnoliopsida</taxon>
        <taxon>Liliopsida</taxon>
        <taxon>Asparagales</taxon>
        <taxon>Orchidaceae</taxon>
        <taxon>Vanilloideae</taxon>
        <taxon>Vanilleae</taxon>
        <taxon>Vanilla</taxon>
    </lineage>
</organism>
<dbReference type="EMBL" id="JADCNL010000659">
    <property type="protein sequence ID" value="KAG0445784.1"/>
    <property type="molecule type" value="Genomic_DNA"/>
</dbReference>
<reference evidence="2 3" key="1">
    <citation type="journal article" date="2020" name="Nat. Food">
        <title>A phased Vanilla planifolia genome enables genetic improvement of flavour and production.</title>
        <authorList>
            <person name="Hasing T."/>
            <person name="Tang H."/>
            <person name="Brym M."/>
            <person name="Khazi F."/>
            <person name="Huang T."/>
            <person name="Chambers A.H."/>
        </authorList>
    </citation>
    <scope>NUCLEOTIDE SEQUENCE [LARGE SCALE GENOMIC DNA]</scope>
    <source>
        <tissue evidence="2">Leaf</tissue>
    </source>
</reference>
<proteinExistence type="predicted"/>
<evidence type="ECO:0000313" key="2">
    <source>
        <dbReference type="EMBL" id="KAG0445784.1"/>
    </source>
</evidence>
<sequence>MEEMREGETDAATFNAMIAVSERRISSALEGGEGVTEGANQVVKLYLLVACPGRDRCRSKVRGGSYWKWFRKFFAGGSQLDEVDAAGGGQWQTYLKYIWFNPNHEPHKVDTFGRLRPRSSNKLHGLGYQWTVYRKHNLIKAPVHTTLLYVVRNLAHLSSTTTSRPSYTLPLHFKLDTWLDHRLYTKPGSRESTDQLVVTHHPPHLILLAFSHVDIGSSLSGLKMVCLHRLRREEGSGCLIVILPNLSKANIGTPCRGPKCQSSAKRTAGYRNLGCRKSETIADTHQDSKARLELRQKRKLISGCEKVGGVKARGAGHRDEGPSGRSRPQGRHVSQQRAEVGLQKAARIIDLISAPASAMSDGSERFRCSSTCIAKGEVAARCIGLAMELGEAGTGIGCLDGETAKIFATGFWFSFLSRIWEERVCSTSRSDGMVFQLILSESVVSSPSPEPVVARWAEELRDYAAETDTGTVERHRIEESHTGRRIFENATKTGRGKVLASAAGIGPLGGVGPAKFQTLNVKKCPFKSFFVIRNRPLGLFYLI</sequence>
<dbReference type="Proteomes" id="UP000636800">
    <property type="component" value="Unassembled WGS sequence"/>
</dbReference>
<feature type="region of interest" description="Disordered" evidence="1">
    <location>
        <begin position="310"/>
        <end position="336"/>
    </location>
</feature>
<dbReference type="AlphaFoldDB" id="A0A835P4W2"/>
<protein>
    <submittedName>
        <fullName evidence="2">Uncharacterized protein</fullName>
    </submittedName>
</protein>
<keyword evidence="3" id="KW-1185">Reference proteome</keyword>
<accession>A0A835P4W2</accession>
<name>A0A835P4W2_VANPL</name>
<evidence type="ECO:0000256" key="1">
    <source>
        <dbReference type="SAM" id="MobiDB-lite"/>
    </source>
</evidence>